<evidence type="ECO:0000313" key="2">
    <source>
        <dbReference type="Proteomes" id="UP000887574"/>
    </source>
</evidence>
<dbReference type="AlphaFoldDB" id="A0A915E4W8"/>
<keyword evidence="2" id="KW-1185">Reference proteome</keyword>
<name>A0A915E4W8_9BILA</name>
<evidence type="ECO:0000256" key="1">
    <source>
        <dbReference type="SAM" id="Phobius"/>
    </source>
</evidence>
<keyword evidence="1" id="KW-0472">Membrane</keyword>
<reference evidence="3" key="1">
    <citation type="submission" date="2022-11" db="UniProtKB">
        <authorList>
            <consortium name="WormBaseParasite"/>
        </authorList>
    </citation>
    <scope>IDENTIFICATION</scope>
</reference>
<accession>A0A915E4W8</accession>
<keyword evidence="1" id="KW-1133">Transmembrane helix</keyword>
<organism evidence="2 3">
    <name type="scientific">Ditylenchus dipsaci</name>
    <dbReference type="NCBI Taxonomy" id="166011"/>
    <lineage>
        <taxon>Eukaryota</taxon>
        <taxon>Metazoa</taxon>
        <taxon>Ecdysozoa</taxon>
        <taxon>Nematoda</taxon>
        <taxon>Chromadorea</taxon>
        <taxon>Rhabditida</taxon>
        <taxon>Tylenchina</taxon>
        <taxon>Tylenchomorpha</taxon>
        <taxon>Sphaerularioidea</taxon>
        <taxon>Anguinidae</taxon>
        <taxon>Anguininae</taxon>
        <taxon>Ditylenchus</taxon>
    </lineage>
</organism>
<proteinExistence type="predicted"/>
<keyword evidence="1" id="KW-0812">Transmembrane</keyword>
<feature type="transmembrane region" description="Helical" evidence="1">
    <location>
        <begin position="45"/>
        <end position="71"/>
    </location>
</feature>
<protein>
    <submittedName>
        <fullName evidence="3">Uncharacterized protein</fullName>
    </submittedName>
</protein>
<dbReference type="WBParaSite" id="jg26221">
    <property type="protein sequence ID" value="jg26221"/>
    <property type="gene ID" value="jg26221"/>
</dbReference>
<sequence length="189" mass="21294">MEEFERLYEKHYRRQLDMHNLYGGEDGEEILLQGDNTPTSTTANFVVVCVIMLVAGMIIIASAVMIVMCCCQTRWTRKRSNSRDGQANSVPKITKPITPPFLCNYGGLPESGVACVFGPLEVAIQKKKPESFRRNSAQAAYRLWIQSKFEKEFGKLKTGQVVILEHQFLSEEEEENSSLNGEMVPGQIV</sequence>
<evidence type="ECO:0000313" key="3">
    <source>
        <dbReference type="WBParaSite" id="jg26221"/>
    </source>
</evidence>
<dbReference type="Proteomes" id="UP000887574">
    <property type="component" value="Unplaced"/>
</dbReference>